<evidence type="ECO:0000256" key="4">
    <source>
        <dbReference type="ARBA" id="ARBA00022692"/>
    </source>
</evidence>
<keyword evidence="4 7" id="KW-0812">Transmembrane</keyword>
<feature type="transmembrane region" description="Helical" evidence="7">
    <location>
        <begin position="30"/>
        <end position="50"/>
    </location>
</feature>
<dbReference type="Pfam" id="PF03916">
    <property type="entry name" value="NrfD"/>
    <property type="match status" value="1"/>
</dbReference>
<dbReference type="RefSeq" id="WP_369047267.1">
    <property type="nucleotide sequence ID" value="NZ_CP163302.1"/>
</dbReference>
<proteinExistence type="inferred from homology"/>
<keyword evidence="6 7" id="KW-0472">Membrane</keyword>
<accession>A0AB39L7J5</accession>
<evidence type="ECO:0000256" key="7">
    <source>
        <dbReference type="SAM" id="Phobius"/>
    </source>
</evidence>
<reference evidence="8" key="1">
    <citation type="submission" date="2024-07" db="EMBL/GenBank/DDBJ databases">
        <authorList>
            <person name="fu j."/>
        </authorList>
    </citation>
    <scope>NUCLEOTIDE SEQUENCE</scope>
    <source>
        <strain evidence="8">P10A9</strain>
    </source>
</reference>
<protein>
    <submittedName>
        <fullName evidence="8">NrfD/PsrC family molybdoenzyme membrane anchor subunit</fullName>
    </submittedName>
</protein>
<name>A0AB39L7J5_9MICC</name>
<dbReference type="EMBL" id="CP163302">
    <property type="protein sequence ID" value="XDP47137.1"/>
    <property type="molecule type" value="Genomic_DNA"/>
</dbReference>
<dbReference type="GO" id="GO:0005886">
    <property type="term" value="C:plasma membrane"/>
    <property type="evidence" value="ECO:0007669"/>
    <property type="project" value="UniProtKB-SubCell"/>
</dbReference>
<feature type="transmembrane region" description="Helical" evidence="7">
    <location>
        <begin position="102"/>
        <end position="126"/>
    </location>
</feature>
<dbReference type="KEGG" id="spue:AB5L97_09240"/>
<keyword evidence="3" id="KW-1003">Cell membrane</keyword>
<feature type="transmembrane region" description="Helical" evidence="7">
    <location>
        <begin position="169"/>
        <end position="190"/>
    </location>
</feature>
<evidence type="ECO:0000256" key="6">
    <source>
        <dbReference type="ARBA" id="ARBA00023136"/>
    </source>
</evidence>
<dbReference type="Gene3D" id="1.20.1630.10">
    <property type="entry name" value="Formate dehydrogenase/DMSO reductase domain"/>
    <property type="match status" value="1"/>
</dbReference>
<dbReference type="PANTHER" id="PTHR34856">
    <property type="entry name" value="PROTEIN NRFD"/>
    <property type="match status" value="1"/>
</dbReference>
<dbReference type="InterPro" id="IPR052049">
    <property type="entry name" value="Electron_transfer_protein"/>
</dbReference>
<dbReference type="PANTHER" id="PTHR34856:SF2">
    <property type="entry name" value="PROTEIN NRFD"/>
    <property type="match status" value="1"/>
</dbReference>
<keyword evidence="5 7" id="KW-1133">Transmembrane helix</keyword>
<dbReference type="AlphaFoldDB" id="A0AB39L7J5"/>
<comment type="subcellular location">
    <subcellularLocation>
        <location evidence="1">Cell membrane</location>
        <topology evidence="1">Multi-pass membrane protein</topology>
    </subcellularLocation>
</comment>
<evidence type="ECO:0000256" key="2">
    <source>
        <dbReference type="ARBA" id="ARBA00008929"/>
    </source>
</evidence>
<organism evidence="8">
    <name type="scientific">Sinomonas puerhi</name>
    <dbReference type="NCBI Taxonomy" id="3238584"/>
    <lineage>
        <taxon>Bacteria</taxon>
        <taxon>Bacillati</taxon>
        <taxon>Actinomycetota</taxon>
        <taxon>Actinomycetes</taxon>
        <taxon>Micrococcales</taxon>
        <taxon>Micrococcaceae</taxon>
        <taxon>Sinomonas</taxon>
    </lineage>
</organism>
<dbReference type="InterPro" id="IPR005614">
    <property type="entry name" value="NrfD-like"/>
</dbReference>
<gene>
    <name evidence="8" type="primary">nrfD</name>
    <name evidence="8" type="ORF">AB5L97_09240</name>
</gene>
<evidence type="ECO:0000256" key="5">
    <source>
        <dbReference type="ARBA" id="ARBA00022989"/>
    </source>
</evidence>
<evidence type="ECO:0000256" key="1">
    <source>
        <dbReference type="ARBA" id="ARBA00004651"/>
    </source>
</evidence>
<evidence type="ECO:0000313" key="8">
    <source>
        <dbReference type="EMBL" id="XDP47137.1"/>
    </source>
</evidence>
<comment type="similarity">
    <text evidence="2">Belongs to the NrfD family.</text>
</comment>
<sequence>MSPRRGRTEEFTSYYGRPILKEPTWQALDIAGYIFAGGLAGASSILAAGAQHTDRPGLERSAKLTALAAISASVVALVHDLGRPERFVNMLRVAKPTSPMSVGSWILSAYGPLAGATAAANVLGIFPRAGKAAGIGAGITGSAVATYTAVLLADTAVPTWHDAHERLPFVFASSAAASAGGLAAALAPIAQGQPARRMAIGGAAAEIALSVAVERSGNLSAETLHEGRAGVLLRLSKAFTVGGAVGLALGGRSSRGVSTLSGLAVAAGSALLRFGFFEAGRASTRDPKYVVVPQRERLAARQEAAVGADTMG</sequence>
<feature type="transmembrane region" description="Helical" evidence="7">
    <location>
        <begin position="133"/>
        <end position="157"/>
    </location>
</feature>
<evidence type="ECO:0000256" key="3">
    <source>
        <dbReference type="ARBA" id="ARBA00022475"/>
    </source>
</evidence>